<proteinExistence type="predicted"/>
<evidence type="ECO:0000259" key="2">
    <source>
        <dbReference type="PROSITE" id="PS51065"/>
    </source>
</evidence>
<dbReference type="PANTHER" id="PTHR12429">
    <property type="entry name" value="NEURALIZED"/>
    <property type="match status" value="1"/>
</dbReference>
<dbReference type="SMART" id="SM00588">
    <property type="entry name" value="NEUZ"/>
    <property type="match status" value="1"/>
</dbReference>
<dbReference type="InterPro" id="IPR043136">
    <property type="entry name" value="B30.2/SPRY_sf"/>
</dbReference>
<dbReference type="CDD" id="cd12887">
    <property type="entry name" value="SPRY_NHR_like"/>
    <property type="match status" value="1"/>
</dbReference>
<dbReference type="InterPro" id="IPR006573">
    <property type="entry name" value="NHR_dom"/>
</dbReference>
<dbReference type="PANTHER" id="PTHR12429:SF14">
    <property type="entry name" value="NEURALIZED-LIKE PROTEIN 4"/>
    <property type="match status" value="1"/>
</dbReference>
<feature type="region of interest" description="Disordered" evidence="1">
    <location>
        <begin position="65"/>
        <end position="91"/>
    </location>
</feature>
<reference evidence="3" key="1">
    <citation type="submission" date="2023-07" db="EMBL/GenBank/DDBJ databases">
        <authorList>
            <person name="Stuckert A."/>
        </authorList>
    </citation>
    <scope>NUCLEOTIDE SEQUENCE</scope>
</reference>
<keyword evidence="4" id="KW-1185">Reference proteome</keyword>
<comment type="caution">
    <text evidence="3">The sequence shown here is derived from an EMBL/GenBank/DDBJ whole genome shotgun (WGS) entry which is preliminary data.</text>
</comment>
<dbReference type="InterPro" id="IPR037962">
    <property type="entry name" value="Neuralized"/>
</dbReference>
<dbReference type="Proteomes" id="UP001176940">
    <property type="component" value="Unassembled WGS sequence"/>
</dbReference>
<name>A0ABN9M262_9NEOB</name>
<dbReference type="EMBL" id="CAUEEQ010038833">
    <property type="protein sequence ID" value="CAJ0954715.1"/>
    <property type="molecule type" value="Genomic_DNA"/>
</dbReference>
<accession>A0ABN9M262</accession>
<dbReference type="Pfam" id="PF07177">
    <property type="entry name" value="Neuralized"/>
    <property type="match status" value="1"/>
</dbReference>
<sequence>MIASADVGGRECSVFPLFRFLGSEAQDTGTRHELSLFSLPPGGVRHPRSSWLLMALSVVSSSVLEESDATKPPSVNSESEDEDDVEHNGDPPPALQLHTLHFMGNHGKNIQLSHGNRTATRVCSYNQGIVVLTQPLPPLFLFQVRIDQLSPCWTSSLSIGVIGVSPERLNFPATAAALKRSAWIFQRSAVLYNGAKIREGYGPNLDLCPEGTCVGLLLDSSGGLHLYINGLDQGVGTQDLPELCYVVIDLYGQCVSRFP</sequence>
<feature type="domain" description="NHR" evidence="2">
    <location>
        <begin position="99"/>
        <end position="259"/>
    </location>
</feature>
<evidence type="ECO:0000313" key="4">
    <source>
        <dbReference type="Proteomes" id="UP001176940"/>
    </source>
</evidence>
<evidence type="ECO:0000256" key="1">
    <source>
        <dbReference type="SAM" id="MobiDB-lite"/>
    </source>
</evidence>
<gene>
    <name evidence="3" type="ORF">RIMI_LOCUS14812925</name>
</gene>
<evidence type="ECO:0000313" key="3">
    <source>
        <dbReference type="EMBL" id="CAJ0954715.1"/>
    </source>
</evidence>
<dbReference type="PROSITE" id="PS51065">
    <property type="entry name" value="NHR"/>
    <property type="match status" value="1"/>
</dbReference>
<dbReference type="Gene3D" id="2.60.120.920">
    <property type="match status" value="1"/>
</dbReference>
<protein>
    <recommendedName>
        <fullName evidence="2">NHR domain-containing protein</fullName>
    </recommendedName>
</protein>
<organism evidence="3 4">
    <name type="scientific">Ranitomeya imitator</name>
    <name type="common">mimic poison frog</name>
    <dbReference type="NCBI Taxonomy" id="111125"/>
    <lineage>
        <taxon>Eukaryota</taxon>
        <taxon>Metazoa</taxon>
        <taxon>Chordata</taxon>
        <taxon>Craniata</taxon>
        <taxon>Vertebrata</taxon>
        <taxon>Euteleostomi</taxon>
        <taxon>Amphibia</taxon>
        <taxon>Batrachia</taxon>
        <taxon>Anura</taxon>
        <taxon>Neobatrachia</taxon>
        <taxon>Hyloidea</taxon>
        <taxon>Dendrobatidae</taxon>
        <taxon>Dendrobatinae</taxon>
        <taxon>Ranitomeya</taxon>
    </lineage>
</organism>